<dbReference type="RefSeq" id="XP_023575089.1">
    <property type="nucleotide sequence ID" value="XM_023719321.1"/>
</dbReference>
<dbReference type="AlphaFoldDB" id="A0A6P6ERY1"/>
<proteinExistence type="predicted"/>
<dbReference type="OrthoDB" id="9831498at2759"/>
<keyword evidence="1" id="KW-1185">Reference proteome</keyword>
<dbReference type="InterPro" id="IPR029185">
    <property type="entry name" value="CDRT4"/>
</dbReference>
<dbReference type="PANTHER" id="PTHR37885:SF1">
    <property type="entry name" value="CMT1A DUPLICATED REGION TRANSCRIPT 4 PROTEIN"/>
    <property type="match status" value="1"/>
</dbReference>
<protein>
    <submittedName>
        <fullName evidence="2">CMT1A duplicated region transcript 4 protein</fullName>
    </submittedName>
</protein>
<dbReference type="CTD" id="284040"/>
<organism evidence="1 2">
    <name type="scientific">Octodon degus</name>
    <name type="common">Degu</name>
    <name type="synonym">Sciurus degus</name>
    <dbReference type="NCBI Taxonomy" id="10160"/>
    <lineage>
        <taxon>Eukaryota</taxon>
        <taxon>Metazoa</taxon>
        <taxon>Chordata</taxon>
        <taxon>Craniata</taxon>
        <taxon>Vertebrata</taxon>
        <taxon>Euteleostomi</taxon>
        <taxon>Mammalia</taxon>
        <taxon>Eutheria</taxon>
        <taxon>Euarchontoglires</taxon>
        <taxon>Glires</taxon>
        <taxon>Rodentia</taxon>
        <taxon>Hystricomorpha</taxon>
        <taxon>Octodontidae</taxon>
        <taxon>Octodon</taxon>
    </lineage>
</organism>
<dbReference type="PANTHER" id="PTHR37885">
    <property type="entry name" value="CMT1A DUPLICATED REGION TRANSCRIPT 4 PROTEIN"/>
    <property type="match status" value="1"/>
</dbReference>
<dbReference type="Proteomes" id="UP000515203">
    <property type="component" value="Unplaced"/>
</dbReference>
<dbReference type="GeneID" id="101569626"/>
<dbReference type="Pfam" id="PF15213">
    <property type="entry name" value="CDRT4"/>
    <property type="match status" value="1"/>
</dbReference>
<reference evidence="2" key="1">
    <citation type="submission" date="2025-08" db="UniProtKB">
        <authorList>
            <consortium name="RefSeq"/>
        </authorList>
    </citation>
    <scope>IDENTIFICATION</scope>
</reference>
<gene>
    <name evidence="2" type="primary">Cdrt4</name>
</gene>
<sequence>MQQSKLDSQRRVRSHRNLTGITENIGLPLNLLEKHNPWPAYVTYTSPVVQRLIEKSKMKELQSTRAFEQIQQALRLNKSSSTTQLQWRMSSKSSGEELKDVLSDTMLSVWGPNSVSVLSPMIAPEPMHIQTASRESPTENYNKIVFSRKPMMRVLPTAQLTTAQQGEEACKCQTMNPCNQP</sequence>
<dbReference type="InParanoid" id="A0A6P6ERY1"/>
<evidence type="ECO:0000313" key="1">
    <source>
        <dbReference type="Proteomes" id="UP000515203"/>
    </source>
</evidence>
<accession>A0A6P6ERY1</accession>
<name>A0A6P6ERY1_OCTDE</name>
<evidence type="ECO:0000313" key="2">
    <source>
        <dbReference type="RefSeq" id="XP_023575089.1"/>
    </source>
</evidence>